<evidence type="ECO:0000313" key="2">
    <source>
        <dbReference type="EMBL" id="QHT11112.1"/>
    </source>
</evidence>
<sequence length="261" mass="31628">MPKELILETYVVLIKNFFDSVSKSENMKELDFPVSNLCIGIHSIHRVFEYAIMKTKNIERAIYYAQQTYYYYLEYMNQIQQSNLSQRLNHIDAVLFVYKKTIFDLSNNDNNTMTNIMTLNNHSIVIDEDECRALFLKISKIMNVIFHFSNTNITFYNRKIICDVYLERFLWHAQNMDISISYLEIIQQKIELQFEIYEELLKEIIEKYERQRKNTKRIMNKNLTASEQNEHVLMKFYVEEPIFNEKFHEGNMKEFVQWLYT</sequence>
<dbReference type="AlphaFoldDB" id="A0A6C0D404"/>
<proteinExistence type="predicted"/>
<keyword evidence="1" id="KW-0175">Coiled coil</keyword>
<name>A0A6C0D404_9ZZZZ</name>
<feature type="coiled-coil region" evidence="1">
    <location>
        <begin position="194"/>
        <end position="221"/>
    </location>
</feature>
<protein>
    <submittedName>
        <fullName evidence="2">Uncharacterized protein</fullName>
    </submittedName>
</protein>
<organism evidence="2">
    <name type="scientific">viral metagenome</name>
    <dbReference type="NCBI Taxonomy" id="1070528"/>
    <lineage>
        <taxon>unclassified sequences</taxon>
        <taxon>metagenomes</taxon>
        <taxon>organismal metagenomes</taxon>
    </lineage>
</organism>
<evidence type="ECO:0000256" key="1">
    <source>
        <dbReference type="SAM" id="Coils"/>
    </source>
</evidence>
<dbReference type="EMBL" id="MN739531">
    <property type="protein sequence ID" value="QHT11112.1"/>
    <property type="molecule type" value="Genomic_DNA"/>
</dbReference>
<reference evidence="2" key="1">
    <citation type="journal article" date="2020" name="Nature">
        <title>Giant virus diversity and host interactions through global metagenomics.</title>
        <authorList>
            <person name="Schulz F."/>
            <person name="Roux S."/>
            <person name="Paez-Espino D."/>
            <person name="Jungbluth S."/>
            <person name="Walsh D.A."/>
            <person name="Denef V.J."/>
            <person name="McMahon K.D."/>
            <person name="Konstantinidis K.T."/>
            <person name="Eloe-Fadrosh E.A."/>
            <person name="Kyrpides N.C."/>
            <person name="Woyke T."/>
        </authorList>
    </citation>
    <scope>NUCLEOTIDE SEQUENCE</scope>
    <source>
        <strain evidence="2">GVMAG-M-3300023174-111</strain>
    </source>
</reference>
<accession>A0A6C0D404</accession>